<name>A0ABC8U1M2_9AQUA</name>
<protein>
    <recommendedName>
        <fullName evidence="5">Glycosyltransferase</fullName>
        <ecNumber evidence="5">2.4.1.-</ecNumber>
    </recommendedName>
</protein>
<evidence type="ECO:0000256" key="5">
    <source>
        <dbReference type="RuleBase" id="RU362057"/>
    </source>
</evidence>
<reference evidence="7 8" key="1">
    <citation type="submission" date="2024-02" db="EMBL/GenBank/DDBJ databases">
        <authorList>
            <person name="Vignale AGUSTIN F."/>
            <person name="Sosa J E."/>
            <person name="Modenutti C."/>
        </authorList>
    </citation>
    <scope>NUCLEOTIDE SEQUENCE [LARGE SCALE GENOMIC DNA]</scope>
</reference>
<evidence type="ECO:0000313" key="8">
    <source>
        <dbReference type="Proteomes" id="UP001642360"/>
    </source>
</evidence>
<comment type="similarity">
    <text evidence="1 4">Belongs to the UDP-glycosyltransferase family.</text>
</comment>
<dbReference type="EMBL" id="CAUOFW020006304">
    <property type="protein sequence ID" value="CAK9174224.1"/>
    <property type="molecule type" value="Genomic_DNA"/>
</dbReference>
<evidence type="ECO:0000256" key="3">
    <source>
        <dbReference type="ARBA" id="ARBA00022679"/>
    </source>
</evidence>
<evidence type="ECO:0000256" key="2">
    <source>
        <dbReference type="ARBA" id="ARBA00022676"/>
    </source>
</evidence>
<dbReference type="Gene3D" id="3.40.50.2000">
    <property type="entry name" value="Glycogen Phosphorylase B"/>
    <property type="match status" value="2"/>
</dbReference>
<comment type="caution">
    <text evidence="7">The sequence shown here is derived from an EMBL/GenBank/DDBJ whole genome shotgun (WGS) entry which is preliminary data.</text>
</comment>
<evidence type="ECO:0000256" key="4">
    <source>
        <dbReference type="RuleBase" id="RU003718"/>
    </source>
</evidence>
<accession>A0ABC8U1M2</accession>
<organism evidence="7 8">
    <name type="scientific">Ilex paraguariensis</name>
    <name type="common">yerba mate</name>
    <dbReference type="NCBI Taxonomy" id="185542"/>
    <lineage>
        <taxon>Eukaryota</taxon>
        <taxon>Viridiplantae</taxon>
        <taxon>Streptophyta</taxon>
        <taxon>Embryophyta</taxon>
        <taxon>Tracheophyta</taxon>
        <taxon>Spermatophyta</taxon>
        <taxon>Magnoliopsida</taxon>
        <taxon>eudicotyledons</taxon>
        <taxon>Gunneridae</taxon>
        <taxon>Pentapetalae</taxon>
        <taxon>asterids</taxon>
        <taxon>campanulids</taxon>
        <taxon>Aquifoliales</taxon>
        <taxon>Aquifoliaceae</taxon>
        <taxon>Ilex</taxon>
    </lineage>
</organism>
<dbReference type="EC" id="2.4.1.-" evidence="5"/>
<dbReference type="PANTHER" id="PTHR48048:SF72">
    <property type="entry name" value="GLYCOSYLTRANSFERASE"/>
    <property type="match status" value="1"/>
</dbReference>
<dbReference type="GO" id="GO:0016757">
    <property type="term" value="F:glycosyltransferase activity"/>
    <property type="evidence" value="ECO:0007669"/>
    <property type="project" value="UniProtKB-KW"/>
</dbReference>
<dbReference type="SUPFAM" id="SSF53756">
    <property type="entry name" value="UDP-Glycosyltransferase/glycogen phosphorylase"/>
    <property type="match status" value="1"/>
</dbReference>
<evidence type="ECO:0000313" key="6">
    <source>
        <dbReference type="EMBL" id="CAK9133689.1"/>
    </source>
</evidence>
<dbReference type="AlphaFoldDB" id="A0ABC8U1M2"/>
<dbReference type="EMBL" id="CAUOFW020000115">
    <property type="protein sequence ID" value="CAK9133689.1"/>
    <property type="molecule type" value="Genomic_DNA"/>
</dbReference>
<gene>
    <name evidence="7" type="ORF">ILEXP_LOCUS43955</name>
    <name evidence="6" type="ORF">ILEXP_LOCUS606</name>
</gene>
<dbReference type="Pfam" id="PF00201">
    <property type="entry name" value="UDPGT"/>
    <property type="match status" value="1"/>
</dbReference>
<sequence length="495" mass="54905">MKNAELVVIPSPGVGHLISTVEISKLLLNRDHRLSITVLIMKLPIDSGVDGYINSLSATATPRLRFVDLHLPQGDSASQPQDPSSKSKSPLSFFANFMDRHKAPVRNVVAELTRSDSSSRLAGFIIDMFCTAMIDVANEFGVPTYAFFTSGAAFLGLKLHLQSLSDDHHQDITELKNTETELRIPSFTNPVPVRVLPSVVADKAGGSTMVITHARRLRETKGIMVNTFMELESYAVEYFLNSDKTPPIFPVGPILNLSDGGDDIRTKQSRPIMEWLDHQPPSSVVFLCFGSMGCFEEDQVKEIAQALENSGHRFLWSLRRPPSKEKNKMQLPSDYENPSEVLPEGFLERTTEVGKVIGWAPQVAVLSHPATGGFVSHCGWNSTLESVWCGVPMATWPLYAEQQMNAFEMVTELEIAVEIKMDYFKGFHGDEDKKPEILSADLIEGGIRRLMMGGESEIRKKVKEMREKSRVAMAEGGSSYNTIGRLIEEVMNSIA</sequence>
<dbReference type="InterPro" id="IPR035595">
    <property type="entry name" value="UDP_glycos_trans_CS"/>
</dbReference>
<dbReference type="FunFam" id="3.40.50.2000:FF:000080">
    <property type="entry name" value="Glycosyltransferase"/>
    <property type="match status" value="1"/>
</dbReference>
<dbReference type="FunFam" id="3.40.50.2000:FF:000056">
    <property type="entry name" value="Glycosyltransferase"/>
    <property type="match status" value="1"/>
</dbReference>
<keyword evidence="8" id="KW-1185">Reference proteome</keyword>
<keyword evidence="3 4" id="KW-0808">Transferase</keyword>
<dbReference type="InterPro" id="IPR050481">
    <property type="entry name" value="UDP-glycosyltransf_plant"/>
</dbReference>
<dbReference type="InterPro" id="IPR002213">
    <property type="entry name" value="UDP_glucos_trans"/>
</dbReference>
<evidence type="ECO:0000256" key="1">
    <source>
        <dbReference type="ARBA" id="ARBA00009995"/>
    </source>
</evidence>
<dbReference type="PROSITE" id="PS00375">
    <property type="entry name" value="UDPGT"/>
    <property type="match status" value="1"/>
</dbReference>
<keyword evidence="2 4" id="KW-0328">Glycosyltransferase</keyword>
<evidence type="ECO:0000313" key="7">
    <source>
        <dbReference type="EMBL" id="CAK9174224.1"/>
    </source>
</evidence>
<dbReference type="PANTHER" id="PTHR48048">
    <property type="entry name" value="GLYCOSYLTRANSFERASE"/>
    <property type="match status" value="1"/>
</dbReference>
<dbReference type="Proteomes" id="UP001642360">
    <property type="component" value="Unassembled WGS sequence"/>
</dbReference>
<dbReference type="CDD" id="cd03784">
    <property type="entry name" value="GT1_Gtf-like"/>
    <property type="match status" value="1"/>
</dbReference>
<proteinExistence type="inferred from homology"/>